<feature type="region of interest" description="Disordered" evidence="1">
    <location>
        <begin position="337"/>
        <end position="380"/>
    </location>
</feature>
<feature type="compositionally biased region" description="Polar residues" evidence="1">
    <location>
        <begin position="115"/>
        <end position="129"/>
    </location>
</feature>
<dbReference type="Proteomes" id="UP001174934">
    <property type="component" value="Unassembled WGS sequence"/>
</dbReference>
<accession>A0AA39WZY5</accession>
<name>A0AA39WZY5_9PEZI</name>
<proteinExistence type="predicted"/>
<reference evidence="2" key="1">
    <citation type="submission" date="2023-06" db="EMBL/GenBank/DDBJ databases">
        <title>Genome-scale phylogeny and comparative genomics of the fungal order Sordariales.</title>
        <authorList>
            <consortium name="Lawrence Berkeley National Laboratory"/>
            <person name="Hensen N."/>
            <person name="Bonometti L."/>
            <person name="Westerberg I."/>
            <person name="Brannstrom I.O."/>
            <person name="Guillou S."/>
            <person name="Cros-Aarteil S."/>
            <person name="Calhoun S."/>
            <person name="Haridas S."/>
            <person name="Kuo A."/>
            <person name="Mondo S."/>
            <person name="Pangilinan J."/>
            <person name="Riley R."/>
            <person name="LaButti K."/>
            <person name="Andreopoulos B."/>
            <person name="Lipzen A."/>
            <person name="Chen C."/>
            <person name="Yanf M."/>
            <person name="Daum C."/>
            <person name="Ng V."/>
            <person name="Clum A."/>
            <person name="Steindorff A."/>
            <person name="Ohm R."/>
            <person name="Martin F."/>
            <person name="Silar P."/>
            <person name="Natvig D."/>
            <person name="Lalanne C."/>
            <person name="Gautier V."/>
            <person name="Ament-velasquez S.L."/>
            <person name="Kruys A."/>
            <person name="Hutchinson M.I."/>
            <person name="Powell A.J."/>
            <person name="Barry K."/>
            <person name="Miller A.N."/>
            <person name="Grigoriev I.V."/>
            <person name="Debuchy R."/>
            <person name="Gladieux P."/>
            <person name="Thoren M.H."/>
            <person name="Johannesson H."/>
        </authorList>
    </citation>
    <scope>NUCLEOTIDE SEQUENCE</scope>
    <source>
        <strain evidence="2">SMH3391-2</strain>
    </source>
</reference>
<gene>
    <name evidence="2" type="ORF">B0T17DRAFT_590593</name>
</gene>
<protein>
    <submittedName>
        <fullName evidence="2">Uncharacterized protein</fullName>
    </submittedName>
</protein>
<evidence type="ECO:0000313" key="3">
    <source>
        <dbReference type="Proteomes" id="UP001174934"/>
    </source>
</evidence>
<dbReference type="AlphaFoldDB" id="A0AA39WZY5"/>
<feature type="compositionally biased region" description="Pro residues" evidence="1">
    <location>
        <begin position="356"/>
        <end position="380"/>
    </location>
</feature>
<comment type="caution">
    <text evidence="2">The sequence shown here is derived from an EMBL/GenBank/DDBJ whole genome shotgun (WGS) entry which is preliminary data.</text>
</comment>
<sequence length="655" mass="71235">MAVGLEKFEGKLDRLEKFFRKKRPAARESVVLEPTEITPLTPAMLDPDEITALTLAMNAEAGIPTFPAPSFIKPTKARMVARDEPGQGRRAQSVPDAHKWRRSSRAPRLASSLSTHNKPQTRSKLSQGTVDILPMVPKRSSSLGPRCIEVSLAGLLEYSFSEQSETTKNSEKSETPSPTCMSGSTFETQSRSTSTSISMTPESQPDSKRDSDTPMGGIATLYYQHPDTPPLSAQQETSPVSLLSYHQKELPPIPLQCNPTPDASPRLVPLPDPEHDELVVEQAAEAQWPKSFDLSAAILKEEVPDHESTSNTLSKVDPILREPSLSDFLSLSDDDIADEEEERPTPPPLVSARPVSVPPPSVPLPSAPSSMPNPPSCALPPDPPAIVATPHSFNRNQLIMLSPPLASRLAALEAARIATKYRFDLVYVVNLRPNHMGMGSFPQPRPLSKQSSFSSLATATTLMPASDTSTCSDGTSLVSGNTPRNSGMTGCLWAAYGLPSIMSPFNIKAPVHQKVLQSDGWLQFRSDTGAMDEFATGYLRAFYPGYSPDGRGRSGEPVAEPVSRPEGRPKKRKARAVVNRGVVFAAYRLPAADGSSIPSDEEELEELRRDAEALVDMLIDTHMMQRQRRRTSAARRYAAKAMGVPPVASARVFAF</sequence>
<organism evidence="2 3">
    <name type="scientific">Bombardia bombarda</name>
    <dbReference type="NCBI Taxonomy" id="252184"/>
    <lineage>
        <taxon>Eukaryota</taxon>
        <taxon>Fungi</taxon>
        <taxon>Dikarya</taxon>
        <taxon>Ascomycota</taxon>
        <taxon>Pezizomycotina</taxon>
        <taxon>Sordariomycetes</taxon>
        <taxon>Sordariomycetidae</taxon>
        <taxon>Sordariales</taxon>
        <taxon>Lasiosphaeriaceae</taxon>
        <taxon>Bombardia</taxon>
    </lineage>
</organism>
<dbReference type="EMBL" id="JAULSR010000003">
    <property type="protein sequence ID" value="KAK0624737.1"/>
    <property type="molecule type" value="Genomic_DNA"/>
</dbReference>
<feature type="region of interest" description="Disordered" evidence="1">
    <location>
        <begin position="162"/>
        <end position="235"/>
    </location>
</feature>
<feature type="region of interest" description="Disordered" evidence="1">
    <location>
        <begin position="79"/>
        <end position="141"/>
    </location>
</feature>
<feature type="region of interest" description="Disordered" evidence="1">
    <location>
        <begin position="549"/>
        <end position="573"/>
    </location>
</feature>
<feature type="compositionally biased region" description="Polar residues" evidence="1">
    <location>
        <begin position="175"/>
        <end position="204"/>
    </location>
</feature>
<keyword evidence="3" id="KW-1185">Reference proteome</keyword>
<evidence type="ECO:0000313" key="2">
    <source>
        <dbReference type="EMBL" id="KAK0624737.1"/>
    </source>
</evidence>
<evidence type="ECO:0000256" key="1">
    <source>
        <dbReference type="SAM" id="MobiDB-lite"/>
    </source>
</evidence>